<gene>
    <name evidence="1" type="ORF">CAUJ_LOCUS7298</name>
</gene>
<comment type="caution">
    <text evidence="1">The sequence shown here is derived from an EMBL/GenBank/DDBJ whole genome shotgun (WGS) entry which is preliminary data.</text>
</comment>
<name>A0A8S1H6T7_9PELO</name>
<dbReference type="AlphaFoldDB" id="A0A8S1H6T7"/>
<sequence length="171" mass="18724">MSDAKSTLAYVNGLILLTINEAEKTLLSLPARGDRAEVETATSKQRKTDVSRTTADVVVRRKNSAIRDKFADEIKPLSLSPRKETATQQLSTRTRRGVQQECAASRAAGVKVLGDKVKVTPLESSLGVVIEMTVELHVPSTGELRVVAIEIECPKFVPTRIRVDGKWKNIA</sequence>
<organism evidence="1 2">
    <name type="scientific">Caenorhabditis auriculariae</name>
    <dbReference type="NCBI Taxonomy" id="2777116"/>
    <lineage>
        <taxon>Eukaryota</taxon>
        <taxon>Metazoa</taxon>
        <taxon>Ecdysozoa</taxon>
        <taxon>Nematoda</taxon>
        <taxon>Chromadorea</taxon>
        <taxon>Rhabditida</taxon>
        <taxon>Rhabditina</taxon>
        <taxon>Rhabditomorpha</taxon>
        <taxon>Rhabditoidea</taxon>
        <taxon>Rhabditidae</taxon>
        <taxon>Peloderinae</taxon>
        <taxon>Caenorhabditis</taxon>
    </lineage>
</organism>
<keyword evidence="2" id="KW-1185">Reference proteome</keyword>
<proteinExistence type="predicted"/>
<dbReference type="Proteomes" id="UP000835052">
    <property type="component" value="Unassembled WGS sequence"/>
</dbReference>
<protein>
    <submittedName>
        <fullName evidence="1">Uncharacterized protein</fullName>
    </submittedName>
</protein>
<reference evidence="1" key="1">
    <citation type="submission" date="2020-10" db="EMBL/GenBank/DDBJ databases">
        <authorList>
            <person name="Kikuchi T."/>
        </authorList>
    </citation>
    <scope>NUCLEOTIDE SEQUENCE</scope>
    <source>
        <strain evidence="1">NKZ352</strain>
    </source>
</reference>
<evidence type="ECO:0000313" key="2">
    <source>
        <dbReference type="Proteomes" id="UP000835052"/>
    </source>
</evidence>
<dbReference type="EMBL" id="CAJGYM010000020">
    <property type="protein sequence ID" value="CAD6191379.1"/>
    <property type="molecule type" value="Genomic_DNA"/>
</dbReference>
<dbReference type="OrthoDB" id="5824545at2759"/>
<evidence type="ECO:0000313" key="1">
    <source>
        <dbReference type="EMBL" id="CAD6191379.1"/>
    </source>
</evidence>
<accession>A0A8S1H6T7</accession>